<name>A0ABN8XFE1_9BACT</name>
<reference evidence="1" key="1">
    <citation type="submission" date="2023-03" db="EMBL/GenBank/DDBJ databases">
        <authorList>
            <person name="Cremers G."/>
            <person name="Picone N."/>
        </authorList>
    </citation>
    <scope>NUCLEOTIDE SEQUENCE</scope>
    <source>
        <strain evidence="1">Sample_alias</strain>
    </source>
</reference>
<sequence>MESYYDRGKIKQRPIANLLAEELLALHVDWLVELWRKEPRKMTGNLEKESVEAYKFFCALRISSLEPWKLKKRTSKTPT</sequence>
<evidence type="ECO:0000313" key="2">
    <source>
        <dbReference type="Proteomes" id="UP001161497"/>
    </source>
</evidence>
<keyword evidence="2" id="KW-1185">Reference proteome</keyword>
<dbReference type="EMBL" id="OX458932">
    <property type="protein sequence ID" value="CAI9085184.1"/>
    <property type="molecule type" value="Genomic_DNA"/>
</dbReference>
<protein>
    <submittedName>
        <fullName evidence="1">Uncharacterized protein</fullName>
    </submittedName>
</protein>
<gene>
    <name evidence="1" type="ORF">MFUM_0804</name>
</gene>
<accession>A0ABN8XFE1</accession>
<proteinExistence type="predicted"/>
<dbReference type="RefSeq" id="WP_009060010.1">
    <property type="nucleotide sequence ID" value="NZ_JAHXRZ010000011.1"/>
</dbReference>
<organism evidence="1 2">
    <name type="scientific">Candidatus Methylacidiphilum fumarolicum</name>
    <dbReference type="NCBI Taxonomy" id="591154"/>
    <lineage>
        <taxon>Bacteria</taxon>
        <taxon>Pseudomonadati</taxon>
        <taxon>Verrucomicrobiota</taxon>
        <taxon>Methylacidiphilae</taxon>
        <taxon>Methylacidiphilales</taxon>
        <taxon>Methylacidiphilaceae</taxon>
        <taxon>Methylacidiphilum (ex Ratnadevi et al. 2023)</taxon>
    </lineage>
</organism>
<dbReference type="Proteomes" id="UP001161497">
    <property type="component" value="Chromosome"/>
</dbReference>
<evidence type="ECO:0000313" key="1">
    <source>
        <dbReference type="EMBL" id="CAI9085184.1"/>
    </source>
</evidence>